<dbReference type="EMBL" id="FQUJ01000012">
    <property type="protein sequence ID" value="SHF47006.1"/>
    <property type="molecule type" value="Genomic_DNA"/>
</dbReference>
<evidence type="ECO:0000256" key="6">
    <source>
        <dbReference type="ARBA" id="ARBA00023065"/>
    </source>
</evidence>
<evidence type="ECO:0000256" key="5">
    <source>
        <dbReference type="ARBA" id="ARBA00022989"/>
    </source>
</evidence>
<keyword evidence="7 8" id="KW-0472">Membrane</keyword>
<feature type="transmembrane region" description="Helical" evidence="8">
    <location>
        <begin position="237"/>
        <end position="256"/>
    </location>
</feature>
<dbReference type="STRING" id="1121942.SAMN02745148_02722"/>
<comment type="subcellular location">
    <subcellularLocation>
        <location evidence="1">Cell membrane</location>
        <topology evidence="1">Multi-pass membrane protein</topology>
    </subcellularLocation>
</comment>
<evidence type="ECO:0000313" key="9">
    <source>
        <dbReference type="EMBL" id="SHF47006.1"/>
    </source>
</evidence>
<dbReference type="OrthoDB" id="9810952at2"/>
<organism evidence="9 10">
    <name type="scientific">Modicisalibacter ilicicola DSM 19980</name>
    <dbReference type="NCBI Taxonomy" id="1121942"/>
    <lineage>
        <taxon>Bacteria</taxon>
        <taxon>Pseudomonadati</taxon>
        <taxon>Pseudomonadota</taxon>
        <taxon>Gammaproteobacteria</taxon>
        <taxon>Oceanospirillales</taxon>
        <taxon>Halomonadaceae</taxon>
        <taxon>Modicisalibacter</taxon>
    </lineage>
</organism>
<evidence type="ECO:0000256" key="4">
    <source>
        <dbReference type="ARBA" id="ARBA00022692"/>
    </source>
</evidence>
<feature type="transmembrane region" description="Helical" evidence="8">
    <location>
        <begin position="59"/>
        <end position="74"/>
    </location>
</feature>
<evidence type="ECO:0000256" key="2">
    <source>
        <dbReference type="ARBA" id="ARBA00022448"/>
    </source>
</evidence>
<evidence type="ECO:0000256" key="3">
    <source>
        <dbReference type="ARBA" id="ARBA00022475"/>
    </source>
</evidence>
<dbReference type="Pfam" id="PF02386">
    <property type="entry name" value="TrkH"/>
    <property type="match status" value="1"/>
</dbReference>
<keyword evidence="6" id="KW-0406">Ion transport</keyword>
<gene>
    <name evidence="9" type="ORF">SAMN02745148_02722</name>
</gene>
<keyword evidence="5 8" id="KW-1133">Transmembrane helix</keyword>
<feature type="transmembrane region" description="Helical" evidence="8">
    <location>
        <begin position="307"/>
        <end position="334"/>
    </location>
</feature>
<dbReference type="PANTHER" id="PTHR32024">
    <property type="entry name" value="TRK SYSTEM POTASSIUM UPTAKE PROTEIN TRKG-RELATED"/>
    <property type="match status" value="1"/>
</dbReference>
<dbReference type="PANTHER" id="PTHR32024:SF1">
    <property type="entry name" value="KTR SYSTEM POTASSIUM UPTAKE PROTEIN B"/>
    <property type="match status" value="1"/>
</dbReference>
<keyword evidence="2" id="KW-0813">Transport</keyword>
<feature type="transmembrane region" description="Helical" evidence="8">
    <location>
        <begin position="86"/>
        <end position="109"/>
    </location>
</feature>
<accession>A0A1M5BX81</accession>
<dbReference type="GO" id="GO:0030001">
    <property type="term" value="P:metal ion transport"/>
    <property type="evidence" value="ECO:0007669"/>
    <property type="project" value="UniProtKB-ARBA"/>
</dbReference>
<dbReference type="AlphaFoldDB" id="A0A1M5BX81"/>
<evidence type="ECO:0000256" key="7">
    <source>
        <dbReference type="ARBA" id="ARBA00023136"/>
    </source>
</evidence>
<dbReference type="GO" id="GO:0005886">
    <property type="term" value="C:plasma membrane"/>
    <property type="evidence" value="ECO:0007669"/>
    <property type="project" value="UniProtKB-SubCell"/>
</dbReference>
<keyword evidence="4 8" id="KW-0812">Transmembrane</keyword>
<dbReference type="InterPro" id="IPR003445">
    <property type="entry name" value="Cat_transpt"/>
</dbReference>
<reference evidence="9 10" key="1">
    <citation type="submission" date="2016-11" db="EMBL/GenBank/DDBJ databases">
        <authorList>
            <person name="Jaros S."/>
            <person name="Januszkiewicz K."/>
            <person name="Wedrychowicz H."/>
        </authorList>
    </citation>
    <scope>NUCLEOTIDE SEQUENCE [LARGE SCALE GENOMIC DNA]</scope>
    <source>
        <strain evidence="9 10">DSM 19980</strain>
    </source>
</reference>
<feature type="transmembrane region" description="Helical" evidence="8">
    <location>
        <begin position="200"/>
        <end position="225"/>
    </location>
</feature>
<feature type="transmembrane region" description="Helical" evidence="8">
    <location>
        <begin position="355"/>
        <end position="379"/>
    </location>
</feature>
<name>A0A1M5BX81_9GAMM</name>
<proteinExistence type="predicted"/>
<sequence length="454" mass="48713">MGLRRRLSRPMRSMPHGRVIRLSPPELLLLGFGLLSALGTLLLLLPISAYEPLSWHEALFTATSAVTVTGLTVIDTSELTLVGQIILLCLFQLGGLGFMTFTALTLMLMGMRVPLQHQNLIRENFNHTSFRDLSHLVRTVILFTLLIESLGMMLLAVAWVPEHGVWWGLWLSLFHAISGFNGAGFTLWTDSLTTQVADPLVNAVVITLIIAGGLGFVVVAELRAMLKGHRLSLHSRIMLHATFWLILASTLAILLLEWHNPTTLGGLEGLGVRLQAALFQAVTPRSAGLNTLDTAALREPTTLLTMLLMLIGAGPGSAASGIKVTTLVVLLLVARSFIRGSVQPSAFGRAIPDSTVFKAVAVALAVLLLAFTCLFVLTISEPGKQFLDLAFEAVSASGAVGLSRGITDELSLPGQFTLIVAMLLGRAGPISLGYFLATRQPHGVKYAEGQVHIG</sequence>
<protein>
    <submittedName>
        <fullName evidence="9">Trk system potassium uptake protein TrkH</fullName>
    </submittedName>
</protein>
<dbReference type="RefSeq" id="WP_072823768.1">
    <property type="nucleotide sequence ID" value="NZ_FQUJ01000012.1"/>
</dbReference>
<evidence type="ECO:0000256" key="1">
    <source>
        <dbReference type="ARBA" id="ARBA00004651"/>
    </source>
</evidence>
<feature type="transmembrane region" description="Helical" evidence="8">
    <location>
        <begin position="416"/>
        <end position="437"/>
    </location>
</feature>
<keyword evidence="3" id="KW-1003">Cell membrane</keyword>
<feature type="transmembrane region" description="Helical" evidence="8">
    <location>
        <begin position="167"/>
        <end position="188"/>
    </location>
</feature>
<evidence type="ECO:0000256" key="8">
    <source>
        <dbReference type="SAM" id="Phobius"/>
    </source>
</evidence>
<dbReference type="GO" id="GO:0008324">
    <property type="term" value="F:monoatomic cation transmembrane transporter activity"/>
    <property type="evidence" value="ECO:0007669"/>
    <property type="project" value="InterPro"/>
</dbReference>
<feature type="transmembrane region" description="Helical" evidence="8">
    <location>
        <begin position="140"/>
        <end position="160"/>
    </location>
</feature>
<evidence type="ECO:0000313" key="10">
    <source>
        <dbReference type="Proteomes" id="UP000184346"/>
    </source>
</evidence>
<keyword evidence="10" id="KW-1185">Reference proteome</keyword>
<dbReference type="Proteomes" id="UP000184346">
    <property type="component" value="Unassembled WGS sequence"/>
</dbReference>